<evidence type="ECO:0000259" key="2">
    <source>
        <dbReference type="Pfam" id="PF13200"/>
    </source>
</evidence>
<protein>
    <recommendedName>
        <fullName evidence="2">DUF4015 domain-containing protein</fullName>
    </recommendedName>
</protein>
<dbReference type="InterPro" id="IPR017853">
    <property type="entry name" value="GH"/>
</dbReference>
<name>A0A9D1A7U9_9FIRM</name>
<keyword evidence="1" id="KW-0812">Transmembrane</keyword>
<keyword evidence="1" id="KW-0472">Membrane</keyword>
<keyword evidence="1" id="KW-1133">Transmembrane helix</keyword>
<organism evidence="3 4">
    <name type="scientific">Candidatus Avoscillospira stercoripullorum</name>
    <dbReference type="NCBI Taxonomy" id="2840709"/>
    <lineage>
        <taxon>Bacteria</taxon>
        <taxon>Bacillati</taxon>
        <taxon>Bacillota</taxon>
        <taxon>Clostridia</taxon>
        <taxon>Eubacteriales</taxon>
        <taxon>Oscillospiraceae</taxon>
        <taxon>Oscillospiraceae incertae sedis</taxon>
        <taxon>Candidatus Avoscillospira</taxon>
    </lineage>
</organism>
<dbReference type="Pfam" id="PF13200">
    <property type="entry name" value="DUF4015"/>
    <property type="match status" value="1"/>
</dbReference>
<reference evidence="3" key="1">
    <citation type="submission" date="2020-10" db="EMBL/GenBank/DDBJ databases">
        <authorList>
            <person name="Gilroy R."/>
        </authorList>
    </citation>
    <scope>NUCLEOTIDE SEQUENCE</scope>
    <source>
        <strain evidence="3">ChiHjej9B8-7071</strain>
    </source>
</reference>
<evidence type="ECO:0000313" key="3">
    <source>
        <dbReference type="EMBL" id="HIR09886.1"/>
    </source>
</evidence>
<sequence length="344" mass="37591">MRIFSYRNKLLLRRILVILAVVAAVILVFCVVRFIYLQRYLVFSSGTVYFDYDQELTYENLEQPQLDVSDFPIEMVDPEESVSVGGSDQELKTLSGYYITTAMMQDMTAVNQALEEVESLSALLLDMKSIYGNFYFASPLAGANTASADLSAIATLIETLDREGRTYLIARVPAFSDSNFALANQSCGLPLSSGALWMDSNGCYWLNPADSDVQDYLVSIAQALSELGFDEVVFDGFYFPDSQNIVFEGDKQAAVAAAAQAIREKLEGTPIRVSFGSSDANVAASAERVYLASESGAEVAGIVEQLSSSLENPAAQVVFCTASRDTRYEGYGILRPLLESDSES</sequence>
<proteinExistence type="predicted"/>
<dbReference type="SUPFAM" id="SSF51445">
    <property type="entry name" value="(Trans)glycosidases"/>
    <property type="match status" value="1"/>
</dbReference>
<dbReference type="InterPro" id="IPR025275">
    <property type="entry name" value="DUF4015"/>
</dbReference>
<dbReference type="Proteomes" id="UP000824258">
    <property type="component" value="Unassembled WGS sequence"/>
</dbReference>
<evidence type="ECO:0000256" key="1">
    <source>
        <dbReference type="SAM" id="Phobius"/>
    </source>
</evidence>
<feature type="transmembrane region" description="Helical" evidence="1">
    <location>
        <begin position="12"/>
        <end position="36"/>
    </location>
</feature>
<dbReference type="AlphaFoldDB" id="A0A9D1A7U9"/>
<reference evidence="3" key="2">
    <citation type="journal article" date="2021" name="PeerJ">
        <title>Extensive microbial diversity within the chicken gut microbiome revealed by metagenomics and culture.</title>
        <authorList>
            <person name="Gilroy R."/>
            <person name="Ravi A."/>
            <person name="Getino M."/>
            <person name="Pursley I."/>
            <person name="Horton D.L."/>
            <person name="Alikhan N.F."/>
            <person name="Baker D."/>
            <person name="Gharbi K."/>
            <person name="Hall N."/>
            <person name="Watson M."/>
            <person name="Adriaenssens E.M."/>
            <person name="Foster-Nyarko E."/>
            <person name="Jarju S."/>
            <person name="Secka A."/>
            <person name="Antonio M."/>
            <person name="Oren A."/>
            <person name="Chaudhuri R.R."/>
            <person name="La Ragione R."/>
            <person name="Hildebrand F."/>
            <person name="Pallen M.J."/>
        </authorList>
    </citation>
    <scope>NUCLEOTIDE SEQUENCE</scope>
    <source>
        <strain evidence="3">ChiHjej9B8-7071</strain>
    </source>
</reference>
<dbReference type="EMBL" id="DVGD01000184">
    <property type="protein sequence ID" value="HIR09886.1"/>
    <property type="molecule type" value="Genomic_DNA"/>
</dbReference>
<comment type="caution">
    <text evidence="3">The sequence shown here is derived from an EMBL/GenBank/DDBJ whole genome shotgun (WGS) entry which is preliminary data.</text>
</comment>
<evidence type="ECO:0000313" key="4">
    <source>
        <dbReference type="Proteomes" id="UP000824258"/>
    </source>
</evidence>
<feature type="domain" description="DUF4015" evidence="2">
    <location>
        <begin position="97"/>
        <end position="273"/>
    </location>
</feature>
<gene>
    <name evidence="3" type="ORF">IAA70_05745</name>
</gene>
<accession>A0A9D1A7U9</accession>